<evidence type="ECO:0000313" key="3">
    <source>
        <dbReference type="EMBL" id="MYZ49489.1"/>
    </source>
</evidence>
<feature type="transmembrane region" description="Helical" evidence="1">
    <location>
        <begin position="63"/>
        <end position="91"/>
    </location>
</feature>
<reference evidence="3" key="1">
    <citation type="submission" date="2019-03" db="EMBL/GenBank/DDBJ databases">
        <title>Afifella sp. nov., isolated from activated sludge.</title>
        <authorList>
            <person name="Li Q."/>
            <person name="Liu Y."/>
        </authorList>
    </citation>
    <scope>NUCLEOTIDE SEQUENCE</scope>
    <source>
        <strain evidence="3">L72</strain>
    </source>
</reference>
<dbReference type="PANTHER" id="PTHR35342">
    <property type="entry name" value="TRICARBOXYLIC TRANSPORT PROTEIN"/>
    <property type="match status" value="1"/>
</dbReference>
<gene>
    <name evidence="3" type="ORF">E4O86_17405</name>
</gene>
<dbReference type="InterPro" id="IPR002823">
    <property type="entry name" value="DUF112_TM"/>
</dbReference>
<feature type="transmembrane region" description="Helical" evidence="1">
    <location>
        <begin position="22"/>
        <end position="51"/>
    </location>
</feature>
<feature type="transmembrane region" description="Helical" evidence="1">
    <location>
        <begin position="415"/>
        <end position="431"/>
    </location>
</feature>
<feature type="transmembrane region" description="Helical" evidence="1">
    <location>
        <begin position="364"/>
        <end position="383"/>
    </location>
</feature>
<feature type="transmembrane region" description="Helical" evidence="1">
    <location>
        <begin position="544"/>
        <end position="566"/>
    </location>
</feature>
<keyword evidence="4" id="KW-1185">Reference proteome</keyword>
<feature type="transmembrane region" description="Helical" evidence="1">
    <location>
        <begin position="199"/>
        <end position="217"/>
    </location>
</feature>
<dbReference type="OrthoDB" id="9806425at2"/>
<dbReference type="AlphaFoldDB" id="A0A964WUX7"/>
<dbReference type="PANTHER" id="PTHR35342:SF5">
    <property type="entry name" value="TRICARBOXYLIC TRANSPORT PROTEIN"/>
    <property type="match status" value="1"/>
</dbReference>
<feature type="domain" description="DUF112" evidence="2">
    <location>
        <begin position="23"/>
        <end position="444"/>
    </location>
</feature>
<protein>
    <recommendedName>
        <fullName evidence="2">DUF112 domain-containing protein</fullName>
    </recommendedName>
</protein>
<feature type="transmembrane region" description="Helical" evidence="1">
    <location>
        <begin position="321"/>
        <end position="344"/>
    </location>
</feature>
<dbReference type="Pfam" id="PF01970">
    <property type="entry name" value="TctA"/>
    <property type="match status" value="1"/>
</dbReference>
<organism evidence="3 4">
    <name type="scientific">Propylenella binzhouense</name>
    <dbReference type="NCBI Taxonomy" id="2555902"/>
    <lineage>
        <taxon>Bacteria</taxon>
        <taxon>Pseudomonadati</taxon>
        <taxon>Pseudomonadota</taxon>
        <taxon>Alphaproteobacteria</taxon>
        <taxon>Hyphomicrobiales</taxon>
        <taxon>Propylenellaceae</taxon>
        <taxon>Propylenella</taxon>
    </lineage>
</organism>
<proteinExistence type="predicted"/>
<feature type="transmembrane region" description="Helical" evidence="1">
    <location>
        <begin position="390"/>
        <end position="409"/>
    </location>
</feature>
<feature type="transmembrane region" description="Helical" evidence="1">
    <location>
        <begin position="472"/>
        <end position="492"/>
    </location>
</feature>
<feature type="transmembrane region" description="Helical" evidence="1">
    <location>
        <begin position="149"/>
        <end position="165"/>
    </location>
</feature>
<feature type="transmembrane region" description="Helical" evidence="1">
    <location>
        <begin position="111"/>
        <end position="137"/>
    </location>
</feature>
<feature type="transmembrane region" description="Helical" evidence="1">
    <location>
        <begin position="605"/>
        <end position="636"/>
    </location>
</feature>
<keyword evidence="1" id="KW-1133">Transmembrane helix</keyword>
<comment type="caution">
    <text evidence="3">The sequence shown here is derived from an EMBL/GenBank/DDBJ whole genome shotgun (WGS) entry which is preliminary data.</text>
</comment>
<sequence length="691" mass="73369">MDAHVLQAALSAMETLFQPARLGLLAGGVLIGLFLGVVPGVGGLVGLTLLLPFTFSMDPFTAMAFMMGLAAVGATSDAIPAILFGVPGGIGSAATVLDGYPMARRGEAGRALGAAFAASVLGGLFGAILLAFLIPAVRPAVLSIAKPEMLAVTIFGISLAASLSGNSPVKGLMVACAGLLLATVGEDDIGELRWIFDTIYLYDGIPIIPITLGLFALPEIADLMIQRSAIAREGGPIHVTMAAQWKGFQDTIRNWFLVLRCSALGSILGAIPGIGAPVIDWVAYAHATRTEKGARETFGKGDVRGVLASESSNNAKEGGSLVPTIAFGIPGSASMVLFLAALLYQGVVPGPGMLGEHLDVTYTLVWSIALANVLACGICFVFANQIARIALVRIGLLAPCVLVIIYLGAFEGKRAWGDLYVLLAFGVLGFVMKRLAWPRSPMILGVVLGQLLEANAFITANVYGWSWMTRPITATILLVTLFGLGAPIVASWRRQRALGTKGRYVRSFAGGSVPKAQLAMAAAALLFFGYACASTLGWEFRSYLMPRVVAGIGLALTAMLFVQLFVRRTFVPAPGFEHVVPETGMHMDFGTDFGGIDNATFWRRLFAVAAWCVFIVLAATTIGLLPACALFMLLYLKLYERESWATTLLLTGIVMGSIYVLFHLVVHVTWAPAWLGDLFTWMRSNRWLSLV</sequence>
<feature type="transmembrane region" description="Helical" evidence="1">
    <location>
        <begin position="648"/>
        <end position="675"/>
    </location>
</feature>
<feature type="transmembrane region" description="Helical" evidence="1">
    <location>
        <begin position="443"/>
        <end position="466"/>
    </location>
</feature>
<evidence type="ECO:0000256" key="1">
    <source>
        <dbReference type="SAM" id="Phobius"/>
    </source>
</evidence>
<dbReference type="Proteomes" id="UP000773614">
    <property type="component" value="Unassembled WGS sequence"/>
</dbReference>
<accession>A0A964WUX7</accession>
<name>A0A964WUX7_9HYPH</name>
<evidence type="ECO:0000313" key="4">
    <source>
        <dbReference type="Proteomes" id="UP000773614"/>
    </source>
</evidence>
<dbReference type="RefSeq" id="WP_161141830.1">
    <property type="nucleotide sequence ID" value="NZ_SPKJ01000077.1"/>
</dbReference>
<feature type="transmembrane region" description="Helical" evidence="1">
    <location>
        <begin position="513"/>
        <end position="538"/>
    </location>
</feature>
<dbReference type="EMBL" id="SPKJ01000077">
    <property type="protein sequence ID" value="MYZ49489.1"/>
    <property type="molecule type" value="Genomic_DNA"/>
</dbReference>
<evidence type="ECO:0000259" key="2">
    <source>
        <dbReference type="Pfam" id="PF01970"/>
    </source>
</evidence>
<keyword evidence="1" id="KW-0812">Transmembrane</keyword>
<keyword evidence="1" id="KW-0472">Membrane</keyword>